<keyword evidence="2" id="KW-1185">Reference proteome</keyword>
<reference evidence="1 2" key="1">
    <citation type="submission" date="2018-11" db="EMBL/GenBank/DDBJ databases">
        <title>Complete genome sequence of Paenibacillus baekrokdamisoli strain KCTC 33723.</title>
        <authorList>
            <person name="Kang S.W."/>
            <person name="Lee K.C."/>
            <person name="Kim K.K."/>
            <person name="Kim J.S."/>
            <person name="Kim D.S."/>
            <person name="Ko S.H."/>
            <person name="Yang S.H."/>
            <person name="Lee J.S."/>
        </authorList>
    </citation>
    <scope>NUCLEOTIDE SEQUENCE [LARGE SCALE GENOMIC DNA]</scope>
    <source>
        <strain evidence="1 2">KCTC 33723</strain>
    </source>
</reference>
<protein>
    <submittedName>
        <fullName evidence="1">Uncharacterized protein</fullName>
    </submittedName>
</protein>
<dbReference type="RefSeq" id="WP_221226826.1">
    <property type="nucleotide sequence ID" value="NZ_JACHXC010000012.1"/>
</dbReference>
<accession>A0A3G9JMG2</accession>
<dbReference type="EMBL" id="AP019308">
    <property type="protein sequence ID" value="BBH24064.1"/>
    <property type="molecule type" value="Genomic_DNA"/>
</dbReference>
<evidence type="ECO:0000313" key="2">
    <source>
        <dbReference type="Proteomes" id="UP000275368"/>
    </source>
</evidence>
<sequence length="118" mass="13513">MSTSLFASFISRFTCFGVGHLSRLNGEFSERETNAERKEAMEKRQALINSSAWINAMHLYSARDNIVKHPQLKQQLPQRTCLSIHPHKVVLKSKLRLKTERLCYEGKVRNKGVVRAGT</sequence>
<organism evidence="1 2">
    <name type="scientific">Paenibacillus baekrokdamisoli</name>
    <dbReference type="NCBI Taxonomy" id="1712516"/>
    <lineage>
        <taxon>Bacteria</taxon>
        <taxon>Bacillati</taxon>
        <taxon>Bacillota</taxon>
        <taxon>Bacilli</taxon>
        <taxon>Bacillales</taxon>
        <taxon>Paenibacillaceae</taxon>
        <taxon>Paenibacillus</taxon>
    </lineage>
</organism>
<evidence type="ECO:0000313" key="1">
    <source>
        <dbReference type="EMBL" id="BBH24064.1"/>
    </source>
</evidence>
<name>A0A3G9JMG2_9BACL</name>
<dbReference type="KEGG" id="pbk:Back11_54090"/>
<dbReference type="Proteomes" id="UP000275368">
    <property type="component" value="Chromosome"/>
</dbReference>
<gene>
    <name evidence="1" type="ORF">Back11_54090</name>
</gene>
<dbReference type="AlphaFoldDB" id="A0A3G9JMG2"/>
<proteinExistence type="predicted"/>